<comment type="caution">
    <text evidence="2">The sequence shown here is derived from an EMBL/GenBank/DDBJ whole genome shotgun (WGS) entry which is preliminary data.</text>
</comment>
<reference evidence="2 3" key="1">
    <citation type="journal article" date="2019" name="Microorganisms">
        <title>Systematic Affiliation and Genome Analysis of Subtercola vilae DB165(T) with Particular Emphasis on Cold Adaptation of an Isolate from a High-Altitude Cold Volcano Lake.</title>
        <authorList>
            <person name="Villalobos A.S."/>
            <person name="Wiese J."/>
            <person name="Imhoff J.F."/>
            <person name="Dorador C."/>
            <person name="Keller A."/>
            <person name="Hentschel U."/>
        </authorList>
    </citation>
    <scope>NUCLEOTIDE SEQUENCE [LARGE SCALE GENOMIC DNA]</scope>
    <source>
        <strain evidence="2 3">DB165</strain>
    </source>
</reference>
<evidence type="ECO:0000259" key="1">
    <source>
        <dbReference type="PROSITE" id="PS50206"/>
    </source>
</evidence>
<dbReference type="SMART" id="SM00450">
    <property type="entry name" value="RHOD"/>
    <property type="match status" value="1"/>
</dbReference>
<dbReference type="EMBL" id="QYRT01000012">
    <property type="protein sequence ID" value="TIH37395.1"/>
    <property type="molecule type" value="Genomic_DNA"/>
</dbReference>
<dbReference type="Proteomes" id="UP000306192">
    <property type="component" value="Unassembled WGS sequence"/>
</dbReference>
<dbReference type="Gene3D" id="3.40.250.10">
    <property type="entry name" value="Rhodanese-like domain"/>
    <property type="match status" value="1"/>
</dbReference>
<dbReference type="AlphaFoldDB" id="A0A4T2BZU5"/>
<accession>A0A4T2BZU5</accession>
<dbReference type="PANTHER" id="PTHR43031:SF1">
    <property type="entry name" value="PYRIDINE NUCLEOTIDE-DISULPHIDE OXIDOREDUCTASE"/>
    <property type="match status" value="1"/>
</dbReference>
<evidence type="ECO:0000313" key="3">
    <source>
        <dbReference type="Proteomes" id="UP000306192"/>
    </source>
</evidence>
<protein>
    <submittedName>
        <fullName evidence="2">Rhodanese-like domain-containing protein</fullName>
    </submittedName>
</protein>
<evidence type="ECO:0000313" key="2">
    <source>
        <dbReference type="EMBL" id="TIH37395.1"/>
    </source>
</evidence>
<dbReference type="InterPro" id="IPR036873">
    <property type="entry name" value="Rhodanese-like_dom_sf"/>
</dbReference>
<keyword evidence="3" id="KW-1185">Reference proteome</keyword>
<dbReference type="PROSITE" id="PS50206">
    <property type="entry name" value="RHODANESE_3"/>
    <property type="match status" value="1"/>
</dbReference>
<gene>
    <name evidence="2" type="ORF">D4765_08285</name>
</gene>
<dbReference type="InterPro" id="IPR001763">
    <property type="entry name" value="Rhodanese-like_dom"/>
</dbReference>
<dbReference type="SUPFAM" id="SSF52821">
    <property type="entry name" value="Rhodanese/Cell cycle control phosphatase"/>
    <property type="match status" value="1"/>
</dbReference>
<organism evidence="2 3">
    <name type="scientific">Subtercola vilae</name>
    <dbReference type="NCBI Taxonomy" id="2056433"/>
    <lineage>
        <taxon>Bacteria</taxon>
        <taxon>Bacillati</taxon>
        <taxon>Actinomycetota</taxon>
        <taxon>Actinomycetes</taxon>
        <taxon>Micrococcales</taxon>
        <taxon>Microbacteriaceae</taxon>
        <taxon>Subtercola</taxon>
    </lineage>
</organism>
<feature type="domain" description="Rhodanese" evidence="1">
    <location>
        <begin position="11"/>
        <end position="98"/>
    </location>
</feature>
<dbReference type="RefSeq" id="WP_136641817.1">
    <property type="nucleotide sequence ID" value="NZ_QYRT01000012.1"/>
</dbReference>
<dbReference type="Pfam" id="PF00581">
    <property type="entry name" value="Rhodanese"/>
    <property type="match status" value="1"/>
</dbReference>
<dbReference type="OrthoDB" id="9800872at2"/>
<dbReference type="InterPro" id="IPR050229">
    <property type="entry name" value="GlpE_sulfurtransferase"/>
</dbReference>
<name>A0A4T2BZU5_9MICO</name>
<sequence length="101" mass="10774">MNQITVDQLAKLRAPMLLDVREPDEYATGHAPGAVNIPLSELIDHVGDIPVGRPVHVICQSGRRSAQATALLTDLGIDAINVEGGTTAWIQNGHNVETNQS</sequence>
<dbReference type="CDD" id="cd00158">
    <property type="entry name" value="RHOD"/>
    <property type="match status" value="1"/>
</dbReference>
<proteinExistence type="predicted"/>
<dbReference type="PANTHER" id="PTHR43031">
    <property type="entry name" value="FAD-DEPENDENT OXIDOREDUCTASE"/>
    <property type="match status" value="1"/>
</dbReference>